<accession>A0A455T3A0</accession>
<dbReference type="CDD" id="cd02062">
    <property type="entry name" value="Nitro_FMN_reductase"/>
    <property type="match status" value="1"/>
</dbReference>
<dbReference type="InterPro" id="IPR000415">
    <property type="entry name" value="Nitroreductase-like"/>
</dbReference>
<dbReference type="GO" id="GO:0016491">
    <property type="term" value="F:oxidoreductase activity"/>
    <property type="evidence" value="ECO:0007669"/>
    <property type="project" value="InterPro"/>
</dbReference>
<evidence type="ECO:0000313" key="2">
    <source>
        <dbReference type="EMBL" id="BBH91844.1"/>
    </source>
</evidence>
<evidence type="ECO:0000259" key="1">
    <source>
        <dbReference type="Pfam" id="PF00881"/>
    </source>
</evidence>
<dbReference type="Gene3D" id="3.40.109.10">
    <property type="entry name" value="NADH Oxidase"/>
    <property type="match status" value="1"/>
</dbReference>
<reference evidence="2" key="1">
    <citation type="submission" date="2018-12" db="EMBL/GenBank/DDBJ databases">
        <title>Novel natural products biosynthetic potential of the class Ktedonobacteria.</title>
        <authorList>
            <person name="Zheng Y."/>
            <person name="Saitou A."/>
            <person name="Wang C.M."/>
            <person name="Toyoda A."/>
            <person name="Minakuchi Y."/>
            <person name="Sekiguchi Y."/>
            <person name="Ueda K."/>
            <person name="Takano H."/>
            <person name="Sakai Y."/>
            <person name="Yokota A."/>
            <person name="Yabe S."/>
        </authorList>
    </citation>
    <scope>NUCLEOTIDE SEQUENCE</scope>
    <source>
        <strain evidence="2">A3-2</strain>
    </source>
</reference>
<organism evidence="2">
    <name type="scientific">Thermogemmatispora argillosa</name>
    <dbReference type="NCBI Taxonomy" id="2045280"/>
    <lineage>
        <taxon>Bacteria</taxon>
        <taxon>Bacillati</taxon>
        <taxon>Chloroflexota</taxon>
        <taxon>Ktedonobacteria</taxon>
        <taxon>Thermogemmatisporales</taxon>
        <taxon>Thermogemmatisporaceae</taxon>
        <taxon>Thermogemmatispora</taxon>
    </lineage>
</organism>
<sequence length="230" mass="26103">MTTACERAVTVSQRAGDLLTLLRSRRSVRAFQERPVPETLLEQVLEAARWAPSPHGRQPWRFVVFSDRARKERLIERMSAAWEAQLRLDQQPEEIIALRLEKSRQRIRQAPVLILPCLYLEDLDRYPDAERQENERIMAIQSLGAAVQNMLLMAYELGLDTGWMCAPLFCPAVVCEALELDQRLHPQALITLGYAAADPKRRPRLPLEALVIRLDRQGSGDGGGGEGREL</sequence>
<dbReference type="PANTHER" id="PTHR23026">
    <property type="entry name" value="NADPH NITROREDUCTASE"/>
    <property type="match status" value="1"/>
</dbReference>
<dbReference type="EMBL" id="AP019377">
    <property type="protein sequence ID" value="BBH91844.1"/>
    <property type="molecule type" value="Genomic_DNA"/>
</dbReference>
<feature type="domain" description="Nitroreductase" evidence="1">
    <location>
        <begin position="22"/>
        <end position="194"/>
    </location>
</feature>
<dbReference type="PANTHER" id="PTHR23026:SF123">
    <property type="entry name" value="NAD(P)H NITROREDUCTASE RV3131-RELATED"/>
    <property type="match status" value="1"/>
</dbReference>
<protein>
    <submittedName>
        <fullName evidence="2">Nitroreductase</fullName>
    </submittedName>
</protein>
<dbReference type="AlphaFoldDB" id="A0A455T3A0"/>
<proteinExistence type="predicted"/>
<dbReference type="SUPFAM" id="SSF55469">
    <property type="entry name" value="FMN-dependent nitroreductase-like"/>
    <property type="match status" value="1"/>
</dbReference>
<dbReference type="Pfam" id="PF00881">
    <property type="entry name" value="Nitroreductase"/>
    <property type="match status" value="1"/>
</dbReference>
<name>A0A455T3A0_9CHLR</name>
<dbReference type="InterPro" id="IPR029479">
    <property type="entry name" value="Nitroreductase"/>
</dbReference>
<dbReference type="InterPro" id="IPR050627">
    <property type="entry name" value="Nitroreductase/BluB"/>
</dbReference>
<gene>
    <name evidence="2" type="ORF">KTA_00430</name>
</gene>